<evidence type="ECO:0000313" key="2">
    <source>
        <dbReference type="Proteomes" id="UP000004291"/>
    </source>
</evidence>
<reference evidence="1 2" key="2">
    <citation type="submission" date="2012-06" db="EMBL/GenBank/DDBJ databases">
        <authorList>
            <person name="Fiebig A."/>
        </authorList>
    </citation>
    <scope>NUCLEOTIDE SEQUENCE [LARGE SCALE GENOMIC DNA]</scope>
    <source>
        <strain evidence="1 2">DFL-43</strain>
    </source>
</reference>
<evidence type="ECO:0000313" key="1">
    <source>
        <dbReference type="EMBL" id="EDQ34951.1"/>
    </source>
</evidence>
<dbReference type="Proteomes" id="UP000004291">
    <property type="component" value="Chromosome"/>
</dbReference>
<gene>
    <name evidence="1" type="ORF">HPDFL43_02100</name>
</gene>
<keyword evidence="2" id="KW-1185">Reference proteome</keyword>
<dbReference type="STRING" id="411684.HPDFL43_02100"/>
<protein>
    <submittedName>
        <fullName evidence="1">Uncharacterized protein</fullName>
    </submittedName>
</protein>
<dbReference type="HOGENOM" id="CLU_097546_0_0_5"/>
<accession>A9D087</accession>
<proteinExistence type="predicted"/>
<sequence>MPLQNRVDPSGQIERNAARGLFMGNRGGALHDANQTIVRTRRTRTWIICLTEFKNRRRKLMQPGKYTELFFLDEAVALSAGHRPCFECRRQDALAFGAALARARCMSRLSAPQIDDLLEADRMIPADHPSRQISMNRIGSLPDGAFVSDDEHYFVVCSGKLLRWSFSGYEPVDAPARMKKHVLLLTTPNASLQALSHGYRPVFHPSATGTIAGHI</sequence>
<dbReference type="OrthoDB" id="894286at2"/>
<dbReference type="eggNOG" id="ENOG5031E6R">
    <property type="taxonomic scope" value="Bacteria"/>
</dbReference>
<comment type="caution">
    <text evidence="1">The sequence shown here is derived from an EMBL/GenBank/DDBJ whole genome shotgun (WGS) entry which is preliminary data.</text>
</comment>
<dbReference type="RefSeq" id="WP_007196212.1">
    <property type="nucleotide sequence ID" value="NZ_CM002917.1"/>
</dbReference>
<dbReference type="EMBL" id="ABIA03000002">
    <property type="protein sequence ID" value="EDQ34951.1"/>
    <property type="molecule type" value="Genomic_DNA"/>
</dbReference>
<dbReference type="AlphaFoldDB" id="A9D087"/>
<organism evidence="1 2">
    <name type="scientific">Hoeflea phototrophica (strain DSM 17068 / NCIMB 14078 / DFL-43)</name>
    <dbReference type="NCBI Taxonomy" id="411684"/>
    <lineage>
        <taxon>Bacteria</taxon>
        <taxon>Pseudomonadati</taxon>
        <taxon>Pseudomonadota</taxon>
        <taxon>Alphaproteobacteria</taxon>
        <taxon>Hyphomicrobiales</taxon>
        <taxon>Rhizobiaceae</taxon>
        <taxon>Hoeflea</taxon>
    </lineage>
</organism>
<name>A9D087_HOEPD</name>
<reference evidence="1 2" key="1">
    <citation type="submission" date="2007-10" db="EMBL/GenBank/DDBJ databases">
        <authorList>
            <person name="Wagner-Dobler I."/>
            <person name="Ferriera S."/>
            <person name="Johnson J."/>
            <person name="Kravitz S."/>
            <person name="Beeson K."/>
            <person name="Sutton G."/>
            <person name="Rogers Y.-H."/>
            <person name="Friedman R."/>
            <person name="Frazier M."/>
            <person name="Venter J.C."/>
        </authorList>
    </citation>
    <scope>NUCLEOTIDE SEQUENCE [LARGE SCALE GENOMIC DNA]</scope>
    <source>
        <strain evidence="1 2">DFL-43</strain>
    </source>
</reference>